<name>A0A927BV27_9BACL</name>
<feature type="coiled-coil region" evidence="1">
    <location>
        <begin position="353"/>
        <end position="437"/>
    </location>
</feature>
<dbReference type="RefSeq" id="WP_190918880.1">
    <property type="nucleotide sequence ID" value="NZ_JACXIZ010000024.1"/>
</dbReference>
<feature type="coiled-coil region" evidence="1">
    <location>
        <begin position="1321"/>
        <end position="1379"/>
    </location>
</feature>
<accession>A0A927BV27</accession>
<evidence type="ECO:0008006" key="5">
    <source>
        <dbReference type="Google" id="ProtNLM"/>
    </source>
</evidence>
<dbReference type="Pfam" id="PF06133">
    <property type="entry name" value="Com_YlbF"/>
    <property type="match status" value="1"/>
</dbReference>
<proteinExistence type="predicted"/>
<evidence type="ECO:0000313" key="3">
    <source>
        <dbReference type="EMBL" id="MBD2846441.1"/>
    </source>
</evidence>
<sequence length="1629" mass="180983">MPRRDQQTLYISVDMDQADSVVRINESIKQLERSGALELLALRGVIGPERVKVEARDPLEVLLPQSGKVSSGAAAAGGLIAGGRAAGGGELAQPASGTSIDLSAIVGKLPGQLADGIDRLKAMSQAAAEVGVEMQEVGEVELRQWDTSSLIAAGAALQDIEAASPEATLRGIAAAIRAMAAESAAGTSWLMQLSQTNRELSASLTEVAAQLRESQRETEGFNGEWLAIVTNAVTVIAAVDGMSQAMRTARAGTIAFSTALRGLVASTGIGLAIAGVSVAAELLWNAFAKSKDKVDETAESLQMLNETTASAQRLDELTQTYQTLASAASLTTEQKLELSRVESELQAKYGLSLQSLNDETGAYEKNAAMLEEKNRQMQEELRLQREKQYYAFAADETDTREDIASQSKKAEKARKDFEEAQAALDELERKAKTGETAIIDFDDWHFEIDTSNGQSLQHMREQLADYWSYTQKEFEEGSSKLEASIAYASESINGRFQNYVSEMEDGGAELEPVTRKLFEVLAMADARDNLGIDRSQLSEVFEILNDAKIDSLEDAEAALKRLPVQLSLTADEVQVLKHAFANLKADEDAQKTVDAFAALQEESNAFISEVDELGAAYRKLQNGEQLSLETMLKLIDQHPLFAKYLAENNGIIRDKGELLETIANIERLNLLKTKQNLLDENKATLEALNAKRDLYRQFYEKMPNFVQEKLNLMGIDGLTDEEQKERDRLIAQNEALEAQVAALKKPIVFTIGSGGSTGGGSNGGGGGSDPERDHIDPTEARIRAINEAAQEQRIANEVHARLLEKARSEKEYAEAINQTTKQVAGQTKEIDLLGKANARLEAERNSALQNSGYSIAQMESWFDSQGEETETYLALYNRLGPEAQKNLGGLLDKLKLYNEAIADNREAQQALAEEIIESAGAIEEAYRDMREALSEQGASQRDKLNRQVGYMGEIDTAEEAGKKARYAEAIGHSLRAEQNQYFRMMKEMRAELGKADLSEALRQSYERAYKAAADAYNVINAEIIDQAYSLGRLQGEASAIGFQEAYDENVRARSELGLTPQDREQDLLLSNAISHDTEAAITKTKRVITELERKKTLDNDAVEAARVDAKLSEERNNLEALEARLLAETNRAIEQKHKGMEEVDHQLDMSIARQALHEKGTAAYNQEAGRQLELYAEQKRMLQEMVWWAEMMLTRQNLTNEQREAYTAVLQSNRKAILDVDRSMQGTVRTLEDTSNAWKKNVADSAKEAMTLLEDYYRRQGELAREALDEELDAYRQWVGARRKLLDRTSEQEDFHKQRERLQADELELQQKIDARMLDDSWQGKAEREQLEKELAAKKEELAELELQRNRQLRRDNYDDLLEAKEKEVEAEKAAAEQKWQQDLERDVYYSGLKEALLQNNADRMAGILQQFSVHVQGYMDQVGQSIDANLIAKLKLVEDLQGFGGSIEQLLREKPADYELPAENPKAVDIWGVPLRGEDASEVQADYARYLRNKQEAEALGNAKHPRFQSLKAENDSLRAKYNFPDLDYQSMLELGLYGMGEAGVPTAAGASGVWSQLKDKPIEIGSQLVSSLISAVTAQFRLPELQRAEPGATNYYLSAPVTLSDGRESDAVRFVNTIFDTIKRKEH</sequence>
<feature type="region of interest" description="Disordered" evidence="2">
    <location>
        <begin position="753"/>
        <end position="775"/>
    </location>
</feature>
<comment type="caution">
    <text evidence="3">The sequence shown here is derived from an EMBL/GenBank/DDBJ whole genome shotgun (WGS) entry which is preliminary data.</text>
</comment>
<evidence type="ECO:0000256" key="1">
    <source>
        <dbReference type="SAM" id="Coils"/>
    </source>
</evidence>
<dbReference type="EMBL" id="JACXIZ010000024">
    <property type="protein sequence ID" value="MBD2846441.1"/>
    <property type="molecule type" value="Genomic_DNA"/>
</dbReference>
<organism evidence="3 4">
    <name type="scientific">Paenibacillus sabuli</name>
    <dbReference type="NCBI Taxonomy" id="2772509"/>
    <lineage>
        <taxon>Bacteria</taxon>
        <taxon>Bacillati</taxon>
        <taxon>Bacillota</taxon>
        <taxon>Bacilli</taxon>
        <taxon>Bacillales</taxon>
        <taxon>Paenibacillaceae</taxon>
        <taxon>Paenibacillus</taxon>
    </lineage>
</organism>
<feature type="compositionally biased region" description="Gly residues" evidence="2">
    <location>
        <begin position="753"/>
        <end position="768"/>
    </location>
</feature>
<feature type="coiled-coil region" evidence="1">
    <location>
        <begin position="1104"/>
        <end position="1138"/>
    </location>
</feature>
<keyword evidence="4" id="KW-1185">Reference proteome</keyword>
<dbReference type="Proteomes" id="UP000621560">
    <property type="component" value="Unassembled WGS sequence"/>
</dbReference>
<gene>
    <name evidence="3" type="ORF">IDH44_14665</name>
</gene>
<evidence type="ECO:0000256" key="2">
    <source>
        <dbReference type="SAM" id="MobiDB-lite"/>
    </source>
</evidence>
<protein>
    <recommendedName>
        <fullName evidence="5">Phage tail tape measure protein</fullName>
    </recommendedName>
</protein>
<evidence type="ECO:0000313" key="4">
    <source>
        <dbReference type="Proteomes" id="UP000621560"/>
    </source>
</evidence>
<reference evidence="3" key="1">
    <citation type="submission" date="2020-09" db="EMBL/GenBank/DDBJ databases">
        <title>A novel bacterium of genus Paenibacillus, isolated from South China Sea.</title>
        <authorList>
            <person name="Huang H."/>
            <person name="Mo K."/>
            <person name="Hu Y."/>
        </authorList>
    </citation>
    <scope>NUCLEOTIDE SEQUENCE</scope>
    <source>
        <strain evidence="3">IB182496</strain>
    </source>
</reference>
<keyword evidence="1" id="KW-0175">Coiled coil</keyword>
<dbReference type="InterPro" id="IPR010368">
    <property type="entry name" value="Com_YlbF"/>
</dbReference>